<sequence length="252" mass="26672">MKIDDEMLMAHADGELAPADAARVEAAIAADPALAAKVERHRALRSRLTAAFADVSDEPVPERLLAAARGEAAMAGGVADIRDAAGRREVRIRRQWSWPQWGAMAASLLLGMLVAQWFHARDDRGGSGVLMADAGGQLQAHGRLVEALDVRLASAPGADDDISIGISFRDTDGRYCRSFALQGARVQAGLACRDDAGWHVPVLEETDAMPTGELRLASTPLPAAVLAAVDARIDGEPLDAEGERAARAAGWR</sequence>
<dbReference type="KEGG" id="lyj:FKV23_01920"/>
<reference evidence="1 2" key="1">
    <citation type="submission" date="2019-06" db="EMBL/GenBank/DDBJ databases">
        <title>Lysobacter alkalisoli sp. nov. isolated from saline-alkali soil.</title>
        <authorList>
            <person name="Sun J.-Q."/>
            <person name="Xu L."/>
        </authorList>
    </citation>
    <scope>NUCLEOTIDE SEQUENCE [LARGE SCALE GENOMIC DNA]</scope>
    <source>
        <strain evidence="1 2">SJ-36</strain>
    </source>
</reference>
<keyword evidence="2" id="KW-1185">Reference proteome</keyword>
<proteinExistence type="predicted"/>
<dbReference type="EMBL" id="CP041242">
    <property type="protein sequence ID" value="QDH68995.1"/>
    <property type="molecule type" value="Genomic_DNA"/>
</dbReference>
<dbReference type="Gene3D" id="1.10.10.1320">
    <property type="entry name" value="Anti-sigma factor, zinc-finger domain"/>
    <property type="match status" value="1"/>
</dbReference>
<name>A0A514BNT8_9GAMM</name>
<evidence type="ECO:0000313" key="2">
    <source>
        <dbReference type="Proteomes" id="UP000317199"/>
    </source>
</evidence>
<dbReference type="AlphaFoldDB" id="A0A514BNT8"/>
<protein>
    <recommendedName>
        <fullName evidence="3">Anti-sigma factor</fullName>
    </recommendedName>
</protein>
<dbReference type="OrthoDB" id="5702022at2"/>
<accession>A0A514BNT8</accession>
<dbReference type="RefSeq" id="WP_141622337.1">
    <property type="nucleotide sequence ID" value="NZ_CP041242.1"/>
</dbReference>
<dbReference type="InterPro" id="IPR041916">
    <property type="entry name" value="Anti_sigma_zinc_sf"/>
</dbReference>
<dbReference type="Proteomes" id="UP000317199">
    <property type="component" value="Chromosome"/>
</dbReference>
<evidence type="ECO:0008006" key="3">
    <source>
        <dbReference type="Google" id="ProtNLM"/>
    </source>
</evidence>
<organism evidence="1 2">
    <name type="scientific">Marilutibacter alkalisoli</name>
    <dbReference type="NCBI Taxonomy" id="2591633"/>
    <lineage>
        <taxon>Bacteria</taxon>
        <taxon>Pseudomonadati</taxon>
        <taxon>Pseudomonadota</taxon>
        <taxon>Gammaproteobacteria</taxon>
        <taxon>Lysobacterales</taxon>
        <taxon>Lysobacteraceae</taxon>
        <taxon>Marilutibacter</taxon>
    </lineage>
</organism>
<evidence type="ECO:0000313" key="1">
    <source>
        <dbReference type="EMBL" id="QDH68995.1"/>
    </source>
</evidence>
<gene>
    <name evidence="1" type="ORF">FKV23_01920</name>
</gene>